<dbReference type="Proteomes" id="UP000017981">
    <property type="component" value="Unassembled WGS sequence"/>
</dbReference>
<reference evidence="1 2" key="1">
    <citation type="submission" date="2013-01" db="EMBL/GenBank/DDBJ databases">
        <authorList>
            <person name="Bench S."/>
        </authorList>
    </citation>
    <scope>NUCLEOTIDE SEQUENCE [LARGE SCALE GENOMIC DNA]</scope>
    <source>
        <strain evidence="1 2">WH 0005</strain>
    </source>
</reference>
<proteinExistence type="predicted"/>
<dbReference type="AlphaFoldDB" id="T2ILQ0"/>
<reference evidence="1 2" key="2">
    <citation type="submission" date="2013-09" db="EMBL/GenBank/DDBJ databases">
        <title>Whole genome comparison of six Crocosphaera watsonii strains with differing phenotypes.</title>
        <authorList>
            <person name="Bench S.R."/>
            <person name="Heller P."/>
            <person name="Frank I."/>
            <person name="Arciniega M."/>
            <person name="Shilova I.N."/>
            <person name="Zehr J.P."/>
        </authorList>
    </citation>
    <scope>NUCLEOTIDE SEQUENCE [LARGE SCALE GENOMIC DNA]</scope>
    <source>
        <strain evidence="1 2">WH 0005</strain>
    </source>
</reference>
<sequence>MVIYGISQELWTENILAEERGLKHTDGEILGVEVTESATGEWIENTLENLSQNVGIPRQIVTDNGSNLKKGIKLYQEKNPEIISTYDVTHAMANLLKKELVSSESYQSFMTDCHRCKQQLKQTELSFLVPPSQRSQCRYFNAERLTDWATYLLNCPLNILENLLNFMSSDQLEKRLKDKLAWLNKYQSEIPLWATMIEMTRTLEKQLKVFGLNQDSLNHFDKNISHLVISFPLKPFYHKIVNYLKNELTKVKDNQTIMATSDVLESIFGKYKNFSKRCPLKDFRQTLLTIPLLTMELTTNIVQEALSTVRCRDLSEWIDEIFGQSMLSKRKAVFAGSTDDMKTA</sequence>
<comment type="caution">
    <text evidence="1">The sequence shown here is derived from an EMBL/GenBank/DDBJ whole genome shotgun (WGS) entry which is preliminary data.</text>
</comment>
<name>T2ILQ0_CROWT</name>
<evidence type="ECO:0000313" key="2">
    <source>
        <dbReference type="Proteomes" id="UP000017981"/>
    </source>
</evidence>
<dbReference type="RefSeq" id="WP_021832157.1">
    <property type="nucleotide sequence ID" value="NZ_CAQL01000015.1"/>
</dbReference>
<gene>
    <name evidence="1" type="ORF">CWATWH0005_283</name>
</gene>
<protein>
    <submittedName>
        <fullName evidence="1">Uncharacterized protein</fullName>
    </submittedName>
</protein>
<accession>T2ILQ0</accession>
<organism evidence="1 2">
    <name type="scientific">Crocosphaera watsonii WH 0005</name>
    <dbReference type="NCBI Taxonomy" id="423472"/>
    <lineage>
        <taxon>Bacteria</taxon>
        <taxon>Bacillati</taxon>
        <taxon>Cyanobacteriota</taxon>
        <taxon>Cyanophyceae</taxon>
        <taxon>Oscillatoriophycideae</taxon>
        <taxon>Chroococcales</taxon>
        <taxon>Aphanothecaceae</taxon>
        <taxon>Crocosphaera</taxon>
    </lineage>
</organism>
<evidence type="ECO:0000313" key="1">
    <source>
        <dbReference type="EMBL" id="CCQ53712.1"/>
    </source>
</evidence>
<dbReference type="EMBL" id="CAQL01000015">
    <property type="protein sequence ID" value="CCQ53712.1"/>
    <property type="molecule type" value="Genomic_DNA"/>
</dbReference>